<dbReference type="InterPro" id="IPR045851">
    <property type="entry name" value="AMP-bd_C_sf"/>
</dbReference>
<evidence type="ECO:0008006" key="7">
    <source>
        <dbReference type="Google" id="ProtNLM"/>
    </source>
</evidence>
<accession>A0A4R0RHC8</accession>
<protein>
    <recommendedName>
        <fullName evidence="7">AMP-dependent synthetase/ligase domain-containing protein</fullName>
    </recommendedName>
</protein>
<evidence type="ECO:0000313" key="6">
    <source>
        <dbReference type="Proteomes" id="UP000292702"/>
    </source>
</evidence>
<feature type="domain" description="AMP-dependent synthetase/ligase" evidence="3">
    <location>
        <begin position="1"/>
        <end position="152"/>
    </location>
</feature>
<evidence type="ECO:0000259" key="3">
    <source>
        <dbReference type="Pfam" id="PF00501"/>
    </source>
</evidence>
<dbReference type="InterPro" id="IPR042099">
    <property type="entry name" value="ANL_N_sf"/>
</dbReference>
<sequence length="306" mass="33441">MLVGMPTVIMPKFDPTDFCRNVEKYHASIALIVPPVCLAIIHHPATTKFNMKSLRFMTSGAAPLSEAVVKATEARLQSVGANTILNQGYGLTETSPTTNLLPLEDHIRKVGSIGPLLPNLEARLVVDDAEDAKPGEAGELWVRGPSIMKGYLNNVAATKNSITSDGWFKTGDVAVRDEEGFFYIVDRQKELIKYKGFQVPPAELESVLIQHPDIVDAAVIGVYSEKDASELPRAYVVHGKAIKGEAASVFCQEVQRWIEPRVAKHKLLRGGVVVIGAIPRSAAGKILRRELRELAKREVSTARAKL</sequence>
<dbReference type="PANTHER" id="PTHR24096">
    <property type="entry name" value="LONG-CHAIN-FATTY-ACID--COA LIGASE"/>
    <property type="match status" value="1"/>
</dbReference>
<evidence type="ECO:0000256" key="2">
    <source>
        <dbReference type="ARBA" id="ARBA00022598"/>
    </source>
</evidence>
<organism evidence="5 6">
    <name type="scientific">Steccherinum ochraceum</name>
    <dbReference type="NCBI Taxonomy" id="92696"/>
    <lineage>
        <taxon>Eukaryota</taxon>
        <taxon>Fungi</taxon>
        <taxon>Dikarya</taxon>
        <taxon>Basidiomycota</taxon>
        <taxon>Agaricomycotina</taxon>
        <taxon>Agaricomycetes</taxon>
        <taxon>Polyporales</taxon>
        <taxon>Steccherinaceae</taxon>
        <taxon>Steccherinum</taxon>
    </lineage>
</organism>
<dbReference type="OrthoDB" id="1898221at2759"/>
<dbReference type="AlphaFoldDB" id="A0A4R0RHC8"/>
<dbReference type="Gene3D" id="3.30.300.30">
    <property type="match status" value="1"/>
</dbReference>
<dbReference type="Gene3D" id="3.40.50.12780">
    <property type="entry name" value="N-terminal domain of ligase-like"/>
    <property type="match status" value="1"/>
</dbReference>
<evidence type="ECO:0000313" key="5">
    <source>
        <dbReference type="EMBL" id="TCD66542.1"/>
    </source>
</evidence>
<dbReference type="SUPFAM" id="SSF56801">
    <property type="entry name" value="Acetyl-CoA synthetase-like"/>
    <property type="match status" value="1"/>
</dbReference>
<comment type="similarity">
    <text evidence="1">Belongs to the ATP-dependent AMP-binding enzyme family.</text>
</comment>
<dbReference type="STRING" id="92696.A0A4R0RHC8"/>
<evidence type="ECO:0000256" key="1">
    <source>
        <dbReference type="ARBA" id="ARBA00006432"/>
    </source>
</evidence>
<dbReference type="PANTHER" id="PTHR24096:SF149">
    <property type="entry name" value="AMP-BINDING DOMAIN-CONTAINING PROTEIN-RELATED"/>
    <property type="match status" value="1"/>
</dbReference>
<evidence type="ECO:0000259" key="4">
    <source>
        <dbReference type="Pfam" id="PF13193"/>
    </source>
</evidence>
<dbReference type="InterPro" id="IPR025110">
    <property type="entry name" value="AMP-bd_C"/>
</dbReference>
<gene>
    <name evidence="5" type="ORF">EIP91_001263</name>
</gene>
<reference evidence="5 6" key="1">
    <citation type="submission" date="2018-11" db="EMBL/GenBank/DDBJ databases">
        <title>Genome assembly of Steccherinum ochraceum LE-BIN_3174, the white-rot fungus of the Steccherinaceae family (The Residual Polyporoid clade, Polyporales, Basidiomycota).</title>
        <authorList>
            <person name="Fedorova T.V."/>
            <person name="Glazunova O.A."/>
            <person name="Landesman E.O."/>
            <person name="Moiseenko K.V."/>
            <person name="Psurtseva N.V."/>
            <person name="Savinova O.S."/>
            <person name="Shakhova N.V."/>
            <person name="Tyazhelova T.V."/>
            <person name="Vasina D.V."/>
        </authorList>
    </citation>
    <scope>NUCLEOTIDE SEQUENCE [LARGE SCALE GENOMIC DNA]</scope>
    <source>
        <strain evidence="5 6">LE-BIN_3174</strain>
    </source>
</reference>
<dbReference type="Pfam" id="PF13193">
    <property type="entry name" value="AMP-binding_C"/>
    <property type="match status" value="1"/>
</dbReference>
<dbReference type="Pfam" id="PF00501">
    <property type="entry name" value="AMP-binding"/>
    <property type="match status" value="1"/>
</dbReference>
<feature type="domain" description="AMP-binding enzyme C-terminal" evidence="4">
    <location>
        <begin position="203"/>
        <end position="285"/>
    </location>
</feature>
<dbReference type="Proteomes" id="UP000292702">
    <property type="component" value="Unassembled WGS sequence"/>
</dbReference>
<dbReference type="EMBL" id="RWJN01000131">
    <property type="protein sequence ID" value="TCD66542.1"/>
    <property type="molecule type" value="Genomic_DNA"/>
</dbReference>
<keyword evidence="6" id="KW-1185">Reference proteome</keyword>
<keyword evidence="2" id="KW-0436">Ligase</keyword>
<comment type="caution">
    <text evidence="5">The sequence shown here is derived from an EMBL/GenBank/DDBJ whole genome shotgun (WGS) entry which is preliminary data.</text>
</comment>
<name>A0A4R0RHC8_9APHY</name>
<dbReference type="GO" id="GO:0016405">
    <property type="term" value="F:CoA-ligase activity"/>
    <property type="evidence" value="ECO:0007669"/>
    <property type="project" value="TreeGrafter"/>
</dbReference>
<dbReference type="InterPro" id="IPR000873">
    <property type="entry name" value="AMP-dep_synth/lig_dom"/>
</dbReference>
<proteinExistence type="inferred from homology"/>